<reference evidence="12" key="1">
    <citation type="submission" date="2016-06" db="EMBL/GenBank/DDBJ databases">
        <authorList>
            <person name="Rodrigo-Torres L."/>
            <person name="Arahal D.R."/>
        </authorList>
    </citation>
    <scope>NUCLEOTIDE SEQUENCE [LARGE SCALE GENOMIC DNA]</scope>
    <source>
        <strain evidence="12">CECT 7224</strain>
    </source>
</reference>
<proteinExistence type="inferred from homology"/>
<evidence type="ECO:0000256" key="2">
    <source>
        <dbReference type="ARBA" id="ARBA00007055"/>
    </source>
</evidence>
<comment type="subcellular location">
    <subcellularLocation>
        <location evidence="1">Cell outer membrane</location>
        <topology evidence="1">Multi-pass membrane protein</topology>
    </subcellularLocation>
</comment>
<feature type="signal peptide" evidence="10">
    <location>
        <begin position="1"/>
        <end position="24"/>
    </location>
</feature>
<protein>
    <submittedName>
        <fullName evidence="11">Maltoporin</fullName>
    </submittedName>
</protein>
<dbReference type="PANTHER" id="PTHR38762:SF1">
    <property type="entry name" value="CRYPTIC OUTER MEMBRANE PORIN BGLH-RELATED"/>
    <property type="match status" value="1"/>
</dbReference>
<evidence type="ECO:0000256" key="7">
    <source>
        <dbReference type="ARBA" id="ARBA00023114"/>
    </source>
</evidence>
<dbReference type="GO" id="GO:0006811">
    <property type="term" value="P:monoatomic ion transport"/>
    <property type="evidence" value="ECO:0007669"/>
    <property type="project" value="UniProtKB-KW"/>
</dbReference>
<evidence type="ECO:0000256" key="10">
    <source>
        <dbReference type="SAM" id="SignalP"/>
    </source>
</evidence>
<dbReference type="GO" id="GO:0009279">
    <property type="term" value="C:cell outer membrane"/>
    <property type="evidence" value="ECO:0007669"/>
    <property type="project" value="UniProtKB-SubCell"/>
</dbReference>
<evidence type="ECO:0000256" key="4">
    <source>
        <dbReference type="ARBA" id="ARBA00022452"/>
    </source>
</evidence>
<dbReference type="RefSeq" id="WP_065676997.1">
    <property type="nucleotide sequence ID" value="NZ_AP025464.1"/>
</dbReference>
<dbReference type="AlphaFoldDB" id="A0A1C3JH51"/>
<evidence type="ECO:0000256" key="6">
    <source>
        <dbReference type="ARBA" id="ARBA00023065"/>
    </source>
</evidence>
<name>A0A1C3JH51_9VIBR</name>
<keyword evidence="3" id="KW-0813">Transport</keyword>
<sequence>MEQLKLLPLAAAVATTMMALPAMANDADIDALTKRIQELEAKVVKIDYVDDQQPSVLTPETKAPIGVVFSGYARYGAHYADGDRRYVEVGTTGRSLGRLGNEANGGEFQLGRIFETDNGPIWNVGVMIDHWANDQWGSPGGVDLKKAFAGVTNVFESQPEMYFWGGRDFHQRPQQGINDYFWMSHDGQGGGFKNYNFGGAKLDFAVITKVDFGDGGSLGNDSGRYAFTSKLHSIDAGLGTLDFYANYGFASDEAGNDLKDETSWQVGAELGLGDSNKVIARYSDGADDSSFDLAGDVQALYMSFEGSYNYGNPWSVDYLVSYKDVVGKDAAALNGKGERSEYAVIVRPMYSWNEVHSTWFEAGYAMEDRENNDEVKGWKVTASQNISMGGMPWSRPMLRLYATVGDVEDTDNIKYDTLSLGAMFEAWW</sequence>
<feature type="chain" id="PRO_5008676648" evidence="10">
    <location>
        <begin position="25"/>
        <end position="428"/>
    </location>
</feature>
<evidence type="ECO:0000256" key="9">
    <source>
        <dbReference type="ARBA" id="ARBA00023237"/>
    </source>
</evidence>
<keyword evidence="10" id="KW-0732">Signal</keyword>
<comment type="similarity">
    <text evidence="2">Belongs to the porin LamB (TC 1.B.3) family.</text>
</comment>
<keyword evidence="8" id="KW-0472">Membrane</keyword>
<keyword evidence="9" id="KW-0998">Cell outer membrane</keyword>
<dbReference type="Pfam" id="PF02264">
    <property type="entry name" value="LamB"/>
    <property type="match status" value="1"/>
</dbReference>
<dbReference type="InterPro" id="IPR050286">
    <property type="entry name" value="G_neg_Bact_CarbUptk_Porin"/>
</dbReference>
<evidence type="ECO:0000256" key="3">
    <source>
        <dbReference type="ARBA" id="ARBA00022448"/>
    </source>
</evidence>
<dbReference type="GO" id="GO:0015288">
    <property type="term" value="F:porin activity"/>
    <property type="evidence" value="ECO:0007669"/>
    <property type="project" value="UniProtKB-KW"/>
</dbReference>
<evidence type="ECO:0000256" key="1">
    <source>
        <dbReference type="ARBA" id="ARBA00004571"/>
    </source>
</evidence>
<evidence type="ECO:0000313" key="11">
    <source>
        <dbReference type="EMBL" id="SBT14417.1"/>
    </source>
</evidence>
<dbReference type="GO" id="GO:0046930">
    <property type="term" value="C:pore complex"/>
    <property type="evidence" value="ECO:0007669"/>
    <property type="project" value="UniProtKB-KW"/>
</dbReference>
<keyword evidence="7" id="KW-0626">Porin</keyword>
<keyword evidence="12" id="KW-1185">Reference proteome</keyword>
<dbReference type="GO" id="GO:0015144">
    <property type="term" value="F:carbohydrate transmembrane transporter activity"/>
    <property type="evidence" value="ECO:0007669"/>
    <property type="project" value="TreeGrafter"/>
</dbReference>
<dbReference type="GO" id="GO:0015774">
    <property type="term" value="P:polysaccharide transport"/>
    <property type="evidence" value="ECO:0007669"/>
    <property type="project" value="TreeGrafter"/>
</dbReference>
<dbReference type="InterPro" id="IPR003192">
    <property type="entry name" value="Porin_LamB"/>
</dbReference>
<evidence type="ECO:0000256" key="5">
    <source>
        <dbReference type="ARBA" id="ARBA00022692"/>
    </source>
</evidence>
<dbReference type="EMBL" id="FLQZ01000070">
    <property type="protein sequence ID" value="SBT14417.1"/>
    <property type="molecule type" value="Genomic_DNA"/>
</dbReference>
<keyword evidence="4" id="KW-1134">Transmembrane beta strand</keyword>
<keyword evidence="6" id="KW-0406">Ion transport</keyword>
<dbReference type="Proteomes" id="UP000092819">
    <property type="component" value="Unassembled WGS sequence"/>
</dbReference>
<dbReference type="Gene3D" id="2.40.170.10">
    <property type="entry name" value="Porin, LamB type"/>
    <property type="match status" value="1"/>
</dbReference>
<organism evidence="11 12">
    <name type="scientific">Vibrio celticus</name>
    <dbReference type="NCBI Taxonomy" id="446372"/>
    <lineage>
        <taxon>Bacteria</taxon>
        <taxon>Pseudomonadati</taxon>
        <taxon>Pseudomonadota</taxon>
        <taxon>Gammaproteobacteria</taxon>
        <taxon>Vibrionales</taxon>
        <taxon>Vibrionaceae</taxon>
        <taxon>Vibrio</taxon>
    </lineage>
</organism>
<evidence type="ECO:0000256" key="8">
    <source>
        <dbReference type="ARBA" id="ARBA00023136"/>
    </source>
</evidence>
<dbReference type="PANTHER" id="PTHR38762">
    <property type="entry name" value="CRYPTIC OUTER MEMBRANE PORIN BGLH-RELATED"/>
    <property type="match status" value="1"/>
</dbReference>
<evidence type="ECO:0000313" key="12">
    <source>
        <dbReference type="Proteomes" id="UP000092819"/>
    </source>
</evidence>
<dbReference type="SUPFAM" id="SSF56935">
    <property type="entry name" value="Porins"/>
    <property type="match status" value="1"/>
</dbReference>
<dbReference type="InterPro" id="IPR036998">
    <property type="entry name" value="Porin_LamB_sf"/>
</dbReference>
<keyword evidence="5" id="KW-0812">Transmembrane</keyword>
<gene>
    <name evidence="11" type="primary">lamB_6</name>
    <name evidence="11" type="ORF">VCE7224_03179</name>
</gene>
<accession>A0A1C3JH51</accession>